<feature type="region of interest" description="Disordered" evidence="1">
    <location>
        <begin position="1"/>
        <end position="22"/>
    </location>
</feature>
<name>M7BWS1_CHEMY</name>
<proteinExistence type="predicted"/>
<sequence>MALDARVQVPSTPLSGKARDLPLPSTPKTFEAAKDFIAFTAPLRVPHVEQDQMFAVPAPTAPEDWVLRDPPQCREQGTARALTLPDEVVAGMSMVPVLQDSRVLQQLMWRAVQNLGIQTEQVIETSDPMVDILAPSVPSRIALTLIKTIQDTTKALWQTPRLLTTNGTYTLIPRQTP</sequence>
<evidence type="ECO:0000313" key="3">
    <source>
        <dbReference type="Proteomes" id="UP000031443"/>
    </source>
</evidence>
<dbReference type="AlphaFoldDB" id="M7BWS1"/>
<dbReference type="EMBL" id="KB486518">
    <property type="protein sequence ID" value="EMP41659.1"/>
    <property type="molecule type" value="Genomic_DNA"/>
</dbReference>
<accession>M7BWS1</accession>
<protein>
    <submittedName>
        <fullName evidence="2">Uncharacterized protein</fullName>
    </submittedName>
</protein>
<gene>
    <name evidence="2" type="ORF">UY3_01089</name>
</gene>
<organism evidence="2 3">
    <name type="scientific">Chelonia mydas</name>
    <name type="common">Green sea-turtle</name>
    <name type="synonym">Chelonia agassizi</name>
    <dbReference type="NCBI Taxonomy" id="8469"/>
    <lineage>
        <taxon>Eukaryota</taxon>
        <taxon>Metazoa</taxon>
        <taxon>Chordata</taxon>
        <taxon>Craniata</taxon>
        <taxon>Vertebrata</taxon>
        <taxon>Euteleostomi</taxon>
        <taxon>Archelosauria</taxon>
        <taxon>Testudinata</taxon>
        <taxon>Testudines</taxon>
        <taxon>Cryptodira</taxon>
        <taxon>Durocryptodira</taxon>
        <taxon>Americhelydia</taxon>
        <taxon>Chelonioidea</taxon>
        <taxon>Cheloniidae</taxon>
        <taxon>Chelonia</taxon>
    </lineage>
</organism>
<keyword evidence="3" id="KW-1185">Reference proteome</keyword>
<reference evidence="3" key="1">
    <citation type="journal article" date="2013" name="Nat. Genet.">
        <title>The draft genomes of soft-shell turtle and green sea turtle yield insights into the development and evolution of the turtle-specific body plan.</title>
        <authorList>
            <person name="Wang Z."/>
            <person name="Pascual-Anaya J."/>
            <person name="Zadissa A."/>
            <person name="Li W."/>
            <person name="Niimura Y."/>
            <person name="Huang Z."/>
            <person name="Li C."/>
            <person name="White S."/>
            <person name="Xiong Z."/>
            <person name="Fang D."/>
            <person name="Wang B."/>
            <person name="Ming Y."/>
            <person name="Chen Y."/>
            <person name="Zheng Y."/>
            <person name="Kuraku S."/>
            <person name="Pignatelli M."/>
            <person name="Herrero J."/>
            <person name="Beal K."/>
            <person name="Nozawa M."/>
            <person name="Li Q."/>
            <person name="Wang J."/>
            <person name="Zhang H."/>
            <person name="Yu L."/>
            <person name="Shigenobu S."/>
            <person name="Wang J."/>
            <person name="Liu J."/>
            <person name="Flicek P."/>
            <person name="Searle S."/>
            <person name="Wang J."/>
            <person name="Kuratani S."/>
            <person name="Yin Y."/>
            <person name="Aken B."/>
            <person name="Zhang G."/>
            <person name="Irie N."/>
        </authorList>
    </citation>
    <scope>NUCLEOTIDE SEQUENCE [LARGE SCALE GENOMIC DNA]</scope>
</reference>
<evidence type="ECO:0000313" key="2">
    <source>
        <dbReference type="EMBL" id="EMP41659.1"/>
    </source>
</evidence>
<dbReference type="Proteomes" id="UP000031443">
    <property type="component" value="Unassembled WGS sequence"/>
</dbReference>
<evidence type="ECO:0000256" key="1">
    <source>
        <dbReference type="SAM" id="MobiDB-lite"/>
    </source>
</evidence>